<dbReference type="PROSITE" id="PS51387">
    <property type="entry name" value="FAD_PCMH"/>
    <property type="match status" value="1"/>
</dbReference>
<dbReference type="InterPro" id="IPR016169">
    <property type="entry name" value="FAD-bd_PCMH_sub2"/>
</dbReference>
<comment type="cofactor">
    <cofactor evidence="1">
        <name>FAD</name>
        <dbReference type="ChEBI" id="CHEBI:57692"/>
    </cofactor>
</comment>
<dbReference type="GeneID" id="111434055"/>
<gene>
    <name evidence="11" type="primary">LOC111434055</name>
</gene>
<keyword evidence="7" id="KW-0325">Glycoprotein</keyword>
<dbReference type="SUPFAM" id="SSF56176">
    <property type="entry name" value="FAD-binding/transporter-associated domain-like"/>
    <property type="match status" value="1"/>
</dbReference>
<evidence type="ECO:0000256" key="5">
    <source>
        <dbReference type="ARBA" id="ARBA00022827"/>
    </source>
</evidence>
<keyword evidence="5" id="KW-0274">FAD</keyword>
<evidence type="ECO:0000256" key="3">
    <source>
        <dbReference type="ARBA" id="ARBA00022630"/>
    </source>
</evidence>
<dbReference type="Gene3D" id="3.40.462.20">
    <property type="match status" value="1"/>
</dbReference>
<dbReference type="GO" id="GO:0016491">
    <property type="term" value="F:oxidoreductase activity"/>
    <property type="evidence" value="ECO:0007669"/>
    <property type="project" value="InterPro"/>
</dbReference>
<evidence type="ECO:0000256" key="6">
    <source>
        <dbReference type="ARBA" id="ARBA00023157"/>
    </source>
</evidence>
<feature type="signal peptide" evidence="8">
    <location>
        <begin position="1"/>
        <end position="21"/>
    </location>
</feature>
<dbReference type="FunFam" id="3.30.43.10:FF:000004">
    <property type="entry name" value="Berberine bridge enzyme-like 15"/>
    <property type="match status" value="1"/>
</dbReference>
<protein>
    <submittedName>
        <fullName evidence="11">Berberine bridge enzyme-like 15</fullName>
    </submittedName>
</protein>
<accession>A0A6J1EGS9</accession>
<feature type="domain" description="FAD-binding PCMH-type" evidence="9">
    <location>
        <begin position="69"/>
        <end position="244"/>
    </location>
</feature>
<dbReference type="Gene3D" id="3.30.465.10">
    <property type="match status" value="1"/>
</dbReference>
<name>A0A6J1EGS9_CUCMO</name>
<dbReference type="Proteomes" id="UP000504609">
    <property type="component" value="Unplaced"/>
</dbReference>
<dbReference type="InterPro" id="IPR016167">
    <property type="entry name" value="FAD-bd_PCMH_sub1"/>
</dbReference>
<evidence type="ECO:0000259" key="9">
    <source>
        <dbReference type="PROSITE" id="PS51387"/>
    </source>
</evidence>
<keyword evidence="10" id="KW-1185">Reference proteome</keyword>
<dbReference type="KEGG" id="cmos:111434055"/>
<comment type="similarity">
    <text evidence="2">Belongs to the oxygen-dependent FAD-linked oxidoreductase family.</text>
</comment>
<dbReference type="InterPro" id="IPR036318">
    <property type="entry name" value="FAD-bd_PCMH-like_sf"/>
</dbReference>
<keyword evidence="4 8" id="KW-0732">Signal</keyword>
<dbReference type="Gene3D" id="3.30.43.10">
    <property type="entry name" value="Uridine Diphospho-n-acetylenolpyruvylglucosamine Reductase, domain 2"/>
    <property type="match status" value="1"/>
</dbReference>
<dbReference type="GO" id="GO:1901696">
    <property type="term" value="P:cannabinoid biosynthetic process"/>
    <property type="evidence" value="ECO:0007669"/>
    <property type="project" value="UniProtKB-ARBA"/>
</dbReference>
<evidence type="ECO:0000256" key="7">
    <source>
        <dbReference type="ARBA" id="ARBA00023180"/>
    </source>
</evidence>
<evidence type="ECO:0000256" key="4">
    <source>
        <dbReference type="ARBA" id="ARBA00022729"/>
    </source>
</evidence>
<dbReference type="RefSeq" id="XP_022927116.1">
    <property type="nucleotide sequence ID" value="XM_023071348.1"/>
</dbReference>
<evidence type="ECO:0000313" key="11">
    <source>
        <dbReference type="RefSeq" id="XP_022927116.1"/>
    </source>
</evidence>
<dbReference type="PANTHER" id="PTHR32448">
    <property type="entry name" value="OS08G0158400 PROTEIN"/>
    <property type="match status" value="1"/>
</dbReference>
<proteinExistence type="inferred from homology"/>
<feature type="chain" id="PRO_5026911965" evidence="8">
    <location>
        <begin position="22"/>
        <end position="519"/>
    </location>
</feature>
<organism evidence="10 11">
    <name type="scientific">Cucurbita moschata</name>
    <name type="common">Winter crookneck squash</name>
    <name type="synonym">Cucurbita pepo var. moschata</name>
    <dbReference type="NCBI Taxonomy" id="3662"/>
    <lineage>
        <taxon>Eukaryota</taxon>
        <taxon>Viridiplantae</taxon>
        <taxon>Streptophyta</taxon>
        <taxon>Embryophyta</taxon>
        <taxon>Tracheophyta</taxon>
        <taxon>Spermatophyta</taxon>
        <taxon>Magnoliopsida</taxon>
        <taxon>eudicotyledons</taxon>
        <taxon>Gunneridae</taxon>
        <taxon>Pentapetalae</taxon>
        <taxon>rosids</taxon>
        <taxon>fabids</taxon>
        <taxon>Cucurbitales</taxon>
        <taxon>Cucurbitaceae</taxon>
        <taxon>Cucurbiteae</taxon>
        <taxon>Cucurbita</taxon>
    </lineage>
</organism>
<evidence type="ECO:0000256" key="1">
    <source>
        <dbReference type="ARBA" id="ARBA00001974"/>
    </source>
</evidence>
<dbReference type="GO" id="GO:0071949">
    <property type="term" value="F:FAD binding"/>
    <property type="evidence" value="ECO:0007669"/>
    <property type="project" value="InterPro"/>
</dbReference>
<dbReference type="Pfam" id="PF01565">
    <property type="entry name" value="FAD_binding_4"/>
    <property type="match status" value="1"/>
</dbReference>
<dbReference type="InterPro" id="IPR012951">
    <property type="entry name" value="BBE"/>
</dbReference>
<sequence>MGILLFYLPLIWLSSSSPSHALQQSFVECFSSYSSPQSIPISKVVFTNESASFSSLLQQSIRNLRFLNTSSKPLFLVTPFHESHVQAAVVCAQKKGLQLRVRSGGHDYEGLSYVSSQSQFILLDLSNLHSIDIDIETETASVETGATLGELYYRIAEKSLIHGFPAGSCPTVGVGGHISGGGFGTLFRKHGLAADNVIDAKIVDFNGRIMDRNTMGEELFWAIRGGGGASFGVILSWKLKLVCLPPKLTIFHVQKTPKQGAIQLFQKWQRIAYKLDEDLFLHVTIGVQEQTISLSFVALFLGPIEKLIPLMNTQFPELVLQRENYTEMNWIQSILFFAGFPIQTPPQILLKKSLSNAFFKAKSDFVTYPIPQNGLEGLWNKVLEEEGSYLILTPYGGKMSQISELETPFPHRKGNIFGIQYMVSWENGSESYKHLSWIREVYAYMEPYVSKDPRGAYLNYRDLDLGRNYGRNVRYEEAEVWGLKYYRSNFERLVRVKTKVDPFNFFWNEQSIPPSLYRS</sequence>
<evidence type="ECO:0000256" key="8">
    <source>
        <dbReference type="SAM" id="SignalP"/>
    </source>
</evidence>
<dbReference type="AlphaFoldDB" id="A0A6J1EGS9"/>
<reference evidence="11" key="1">
    <citation type="submission" date="2025-08" db="UniProtKB">
        <authorList>
            <consortium name="RefSeq"/>
        </authorList>
    </citation>
    <scope>IDENTIFICATION</scope>
    <source>
        <tissue evidence="11">Young leaves</tissue>
    </source>
</reference>
<evidence type="ECO:0000313" key="10">
    <source>
        <dbReference type="Proteomes" id="UP000504609"/>
    </source>
</evidence>
<keyword evidence="3" id="KW-0285">Flavoprotein</keyword>
<dbReference type="Pfam" id="PF08031">
    <property type="entry name" value="BBE"/>
    <property type="match status" value="1"/>
</dbReference>
<dbReference type="InterPro" id="IPR006094">
    <property type="entry name" value="Oxid_FAD_bind_N"/>
</dbReference>
<evidence type="ECO:0000256" key="2">
    <source>
        <dbReference type="ARBA" id="ARBA00005466"/>
    </source>
</evidence>
<dbReference type="InterPro" id="IPR016166">
    <property type="entry name" value="FAD-bd_PCMH"/>
</dbReference>
<keyword evidence="6" id="KW-1015">Disulfide bond</keyword>